<evidence type="ECO:0000313" key="3">
    <source>
        <dbReference type="Proteomes" id="UP000308874"/>
    </source>
</evidence>
<evidence type="ECO:0000313" key="2">
    <source>
        <dbReference type="EMBL" id="QBJ03421.1"/>
    </source>
</evidence>
<evidence type="ECO:0008006" key="4">
    <source>
        <dbReference type="Google" id="ProtNLM"/>
    </source>
</evidence>
<dbReference type="Proteomes" id="UP000308874">
    <property type="component" value="Segment"/>
</dbReference>
<keyword evidence="3" id="KW-1185">Reference proteome</keyword>
<accession>A0A4Y5FEE8</accession>
<protein>
    <recommendedName>
        <fullName evidence="4">DUF2628 domain-containing protein</fullName>
    </recommendedName>
</protein>
<proteinExistence type="predicted"/>
<organism evidence="2 3">
    <name type="scientific">Lactobacillus phage 521B</name>
    <dbReference type="NCBI Taxonomy" id="2510942"/>
    <lineage>
        <taxon>Viruses</taxon>
        <taxon>Duplodnaviria</taxon>
        <taxon>Heunggongvirae</taxon>
        <taxon>Uroviricota</taxon>
        <taxon>Caudoviricetes</taxon>
        <taxon>Herelleviridae</taxon>
        <taxon>Tybeckvirus</taxon>
        <taxon>Tybeckvirus tv521B</taxon>
    </lineage>
</organism>
<evidence type="ECO:0000256" key="1">
    <source>
        <dbReference type="SAM" id="Phobius"/>
    </source>
</evidence>
<reference evidence="2 3" key="1">
    <citation type="submission" date="2019-02" db="EMBL/GenBank/DDBJ databases">
        <title>Isolation of virulent Lactobacillus brevis phages.</title>
        <authorList>
            <person name="Feyereisen M."/>
            <person name="Mahony J."/>
            <person name="O'Sullivan T."/>
            <person name="van Sinderen D."/>
        </authorList>
    </citation>
    <scope>NUCLEOTIDE SEQUENCE [LARGE SCALE GENOMIC DNA]</scope>
</reference>
<keyword evidence="1" id="KW-1133">Transmembrane helix</keyword>
<keyword evidence="1" id="KW-0812">Transmembrane</keyword>
<name>A0A4Y5FEE8_9CAUD</name>
<feature type="transmembrane region" description="Helical" evidence="1">
    <location>
        <begin position="20"/>
        <end position="37"/>
    </location>
</feature>
<dbReference type="EMBL" id="MK504443">
    <property type="protein sequence ID" value="QBJ03421.1"/>
    <property type="molecule type" value="Genomic_DNA"/>
</dbReference>
<keyword evidence="1" id="KW-0472">Membrane</keyword>
<sequence>MKVYLVKFMNGTILDKVQAPVGFSWTTFFFGLIPALFRKDWMGALFILIGNIVVSIVASAVSPLSSLILYFAYWTSLGYLYNKYYIESLIKKGYKPETDRDKNTLEGINVKF</sequence>
<gene>
    <name evidence="2" type="ORF">B521_0071</name>
</gene>